<protein>
    <submittedName>
        <fullName evidence="4">Methylmalonyl-CoA mutase</fullName>
    </submittedName>
</protein>
<organism evidence="4 5">
    <name type="scientific">Nocardioides flavescens</name>
    <dbReference type="NCBI Taxonomy" id="2691959"/>
    <lineage>
        <taxon>Bacteria</taxon>
        <taxon>Bacillati</taxon>
        <taxon>Actinomycetota</taxon>
        <taxon>Actinomycetes</taxon>
        <taxon>Propionibacteriales</taxon>
        <taxon>Nocardioidaceae</taxon>
        <taxon>Nocardioides</taxon>
    </lineage>
</organism>
<dbReference type="Gene3D" id="3.20.20.240">
    <property type="entry name" value="Methylmalonyl-CoA mutase"/>
    <property type="match status" value="1"/>
</dbReference>
<name>A0A6L7EYI7_9ACTN</name>
<dbReference type="AlphaFoldDB" id="A0A6L7EYI7"/>
<keyword evidence="5" id="KW-1185">Reference proteome</keyword>
<dbReference type="GO" id="GO:0004494">
    <property type="term" value="F:methylmalonyl-CoA mutase activity"/>
    <property type="evidence" value="ECO:0007669"/>
    <property type="project" value="UniProtKB-EC"/>
</dbReference>
<dbReference type="SUPFAM" id="SSF51703">
    <property type="entry name" value="Cobalamin (vitamin B12)-dependent enzymes"/>
    <property type="match status" value="1"/>
</dbReference>
<accession>A0A6L7EYI7</accession>
<dbReference type="Gene3D" id="3.40.50.280">
    <property type="entry name" value="Cobalamin-binding domain"/>
    <property type="match status" value="1"/>
</dbReference>
<proteinExistence type="predicted"/>
<sequence length="575" mass="60955">MSSDTFEGGLDEPSGLEPAQGTLDLADPEDRHDRAAWEAAAAAVLRKARRLGDDDPDDRVWAKLARTSLDGIAVTPLGTPTDLEGLTTAGRPARAGAWDVRAHLALGDDARTDHETLMADLEGGATSLWLQVGAGASPDWATLLDGVFLDLAPVVVEARDDAAAGLAHELLDHLLDRPDAAELHPGTNLGVPAALADAELAHRAVRAGVAAYVVDASRWHDLGASDVQELAWSLAAGAAYLRTLTEAGTPLDDAVRLVEFRFAASDEQFPTIAKLRAARRLWARVLELSDATPAEQRQHAVTSRAMLSAYDPYVNMLRTTVAAFAAGVGGADAVTVLPFDTPLGQPEALGRRIARNTSALLVEESHVAVVSDPAGGAYAVERLTDDLATAAWDLFGELDEADGPGDIEARIRELVAETVAERDRRVATRRQPLTGLSEFPAVDEELPQREPSRDDREVRRWGAAFEALRAEPAGTPVRLAPLGTVAQHTARATFATNLLAAGGVRVTPEAGSPVACVVGTDAAYDAEGAELAERLRAEGVSWVVVAGQPREWADDSCAMGVDAIEFLTRTREKLA</sequence>
<dbReference type="GO" id="GO:0005737">
    <property type="term" value="C:cytoplasm"/>
    <property type="evidence" value="ECO:0007669"/>
    <property type="project" value="TreeGrafter"/>
</dbReference>
<evidence type="ECO:0000259" key="3">
    <source>
        <dbReference type="Pfam" id="PF01642"/>
    </source>
</evidence>
<comment type="subunit">
    <text evidence="1">Heterodimer of an alpha and a beta chain.</text>
</comment>
<comment type="caution">
    <text evidence="4">The sequence shown here is derived from an EMBL/GenBank/DDBJ whole genome shotgun (WGS) entry which is preliminary data.</text>
</comment>
<gene>
    <name evidence="4" type="ORF">GRQ65_07915</name>
</gene>
<dbReference type="GO" id="GO:0019678">
    <property type="term" value="P:propionate metabolic process, methylmalonyl pathway"/>
    <property type="evidence" value="ECO:0007669"/>
    <property type="project" value="TreeGrafter"/>
</dbReference>
<evidence type="ECO:0000313" key="5">
    <source>
        <dbReference type="Proteomes" id="UP000473325"/>
    </source>
</evidence>
<reference evidence="4 5" key="1">
    <citation type="submission" date="2019-12" db="EMBL/GenBank/DDBJ databases">
        <authorList>
            <person name="Kun Z."/>
        </authorList>
    </citation>
    <scope>NUCLEOTIDE SEQUENCE [LARGE SCALE GENOMIC DNA]</scope>
    <source>
        <strain evidence="4 5">YIM 123512</strain>
    </source>
</reference>
<dbReference type="Proteomes" id="UP000473325">
    <property type="component" value="Unassembled WGS sequence"/>
</dbReference>
<dbReference type="EMBL" id="WUEK01000004">
    <property type="protein sequence ID" value="MXG89475.1"/>
    <property type="molecule type" value="Genomic_DNA"/>
</dbReference>
<dbReference type="InterPro" id="IPR016176">
    <property type="entry name" value="Cbl-dep_enz_cat"/>
</dbReference>
<evidence type="ECO:0000256" key="2">
    <source>
        <dbReference type="SAM" id="MobiDB-lite"/>
    </source>
</evidence>
<dbReference type="GO" id="GO:0031419">
    <property type="term" value="F:cobalamin binding"/>
    <property type="evidence" value="ECO:0007669"/>
    <property type="project" value="UniProtKB-KW"/>
</dbReference>
<dbReference type="PANTHER" id="PTHR48101:SF4">
    <property type="entry name" value="METHYLMALONYL-COA MUTASE, MITOCHONDRIAL"/>
    <property type="match status" value="1"/>
</dbReference>
<evidence type="ECO:0000256" key="1">
    <source>
        <dbReference type="ARBA" id="ARBA00011870"/>
    </source>
</evidence>
<evidence type="ECO:0000313" key="4">
    <source>
        <dbReference type="EMBL" id="MXG89475.1"/>
    </source>
</evidence>
<dbReference type="InterPro" id="IPR006099">
    <property type="entry name" value="MeMalonylCoA_mutase_a/b_cat"/>
</dbReference>
<dbReference type="PANTHER" id="PTHR48101">
    <property type="entry name" value="METHYLMALONYL-COA MUTASE, MITOCHONDRIAL-RELATED"/>
    <property type="match status" value="1"/>
</dbReference>
<feature type="domain" description="Methylmalonyl-CoA mutase alpha/beta chain catalytic" evidence="3">
    <location>
        <begin position="214"/>
        <end position="469"/>
    </location>
</feature>
<dbReference type="RefSeq" id="WP_160876956.1">
    <property type="nucleotide sequence ID" value="NZ_WUEK01000004.1"/>
</dbReference>
<dbReference type="Pfam" id="PF01642">
    <property type="entry name" value="MM_CoA_mutase"/>
    <property type="match status" value="1"/>
</dbReference>
<feature type="region of interest" description="Disordered" evidence="2">
    <location>
        <begin position="1"/>
        <end position="33"/>
    </location>
</feature>